<evidence type="ECO:0000256" key="7">
    <source>
        <dbReference type="ARBA" id="ARBA00023054"/>
    </source>
</evidence>
<keyword evidence="4" id="KW-1000">Mitochondrion outer membrane</keyword>
<dbReference type="InterPro" id="IPR027094">
    <property type="entry name" value="Mitofusin_fam"/>
</dbReference>
<feature type="domain" description="Dynamin-type G" evidence="14">
    <location>
        <begin position="132"/>
        <end position="417"/>
    </location>
</feature>
<proteinExistence type="predicted"/>
<evidence type="ECO:0000256" key="12">
    <source>
        <dbReference type="SAM" id="Coils"/>
    </source>
</evidence>
<feature type="region of interest" description="Disordered" evidence="13">
    <location>
        <begin position="45"/>
        <end position="67"/>
    </location>
</feature>
<dbReference type="InterPro" id="IPR045063">
    <property type="entry name" value="Dynamin_N"/>
</dbReference>
<feature type="region of interest" description="Disordered" evidence="13">
    <location>
        <begin position="372"/>
        <end position="396"/>
    </location>
</feature>
<evidence type="ECO:0000256" key="4">
    <source>
        <dbReference type="ARBA" id="ARBA00022787"/>
    </source>
</evidence>
<dbReference type="GO" id="GO:0008053">
    <property type="term" value="P:mitochondrial fusion"/>
    <property type="evidence" value="ECO:0007669"/>
    <property type="project" value="TreeGrafter"/>
</dbReference>
<comment type="catalytic activity">
    <reaction evidence="11">
        <text>GTP + H2O = GDP + phosphate + H(+)</text>
        <dbReference type="Rhea" id="RHEA:19669"/>
        <dbReference type="ChEBI" id="CHEBI:15377"/>
        <dbReference type="ChEBI" id="CHEBI:15378"/>
        <dbReference type="ChEBI" id="CHEBI:37565"/>
        <dbReference type="ChEBI" id="CHEBI:43474"/>
        <dbReference type="ChEBI" id="CHEBI:58189"/>
    </reaction>
</comment>
<dbReference type="GO" id="GO:0005741">
    <property type="term" value="C:mitochondrial outer membrane"/>
    <property type="evidence" value="ECO:0007669"/>
    <property type="project" value="UniProtKB-SubCell"/>
</dbReference>
<name>A0AAV0BFI0_PHAPC</name>
<dbReference type="FunFam" id="3.40.50.300:FF:000638">
    <property type="entry name" value="Transmembrane GTPase Fzo1, putative"/>
    <property type="match status" value="1"/>
</dbReference>
<evidence type="ECO:0000313" key="16">
    <source>
        <dbReference type="Proteomes" id="UP001153365"/>
    </source>
</evidence>
<dbReference type="GO" id="GO:0051646">
    <property type="term" value="P:mitochondrion localization"/>
    <property type="evidence" value="ECO:0007669"/>
    <property type="project" value="TreeGrafter"/>
</dbReference>
<evidence type="ECO:0000313" key="15">
    <source>
        <dbReference type="EMBL" id="CAH7684782.1"/>
    </source>
</evidence>
<sequence>MRVLRESRAFLEDRESLLKVINRSDQLLGQLKQFGQQFWLLHYPDGQQHQPSSRSTKGGADDQGQSQTSTLNILSIEAGHGHGHGHQANRRVSGGVHEVEPSVLLRQSSASMLYTRMDSAQSYLEDLRRRVIDRNSRILVTGDLNAGKSTFVNALLGKEVAPTDQQPCTEVMCEILDSSLNRSIEQIHAIHHGKTYDQDDGLSYDVFPIERLSELVSNLSNEDVDQEKASPYQLLKLYINSPEKLDRRAEDGEVRCSDAISLLQNGDISVSFIDSPGLNRDTLSTMELFSKQSTIDVVVFVVSAENQFTLSAQEFLWAASQEKAYVFVVVNKWGAIRDKVKAERRIRDQLRKLSPGTWEERSQLVHFVDSQEAISKRKSDEGDDQTNDGTTDEPFDHLQRSLSSFVFLRRSISKLQPAQNYTRNLLHDLSSITKANVEAAKQLYEQAHERLEDILPRFNRLSANSAIVEANVERVEEDTVDSVHKAGSKILNSALSSIRDGKPASNPTIQSEEPYFPTYEGLLSIFQYAEEVRKALLGSLEESVRHAEEVARGSTAKAVDAIRNDSSSQNLLEDEESTTRTFNPKAMFSRPRKFQLIDPSRGSVTRFTTSLGIAGLGDMVDFERLNWFSTSAKIDETQLASTSLVGSIGFGTLTLFGTGVTGGRALVEALVKVAEVAGSKSARKWTGTAFAVMTIGFGIYLITDIPRAIPRNIGKKLEKELNESVSKSEDGLGGDWVEYEVNRMTKETRKVVRLAGWDLRQRFRSALEEASLETSGARDEISKAVEVEAWLKDFEGEIEVVLSKVEGIGKSLY</sequence>
<keyword evidence="3" id="KW-0547">Nucleotide-binding</keyword>
<evidence type="ECO:0000256" key="8">
    <source>
        <dbReference type="ARBA" id="ARBA00023128"/>
    </source>
</evidence>
<evidence type="ECO:0000256" key="10">
    <source>
        <dbReference type="ARBA" id="ARBA00023136"/>
    </source>
</evidence>
<dbReference type="Gene3D" id="3.40.50.300">
    <property type="entry name" value="P-loop containing nucleotide triphosphate hydrolases"/>
    <property type="match status" value="1"/>
</dbReference>
<keyword evidence="5" id="KW-0378">Hydrolase</keyword>
<keyword evidence="16" id="KW-1185">Reference proteome</keyword>
<evidence type="ECO:0000256" key="3">
    <source>
        <dbReference type="ARBA" id="ARBA00022741"/>
    </source>
</evidence>
<dbReference type="EMBL" id="CALTRL010005688">
    <property type="protein sequence ID" value="CAH7684782.1"/>
    <property type="molecule type" value="Genomic_DNA"/>
</dbReference>
<dbReference type="GO" id="GO:0005525">
    <property type="term" value="F:GTP binding"/>
    <property type="evidence" value="ECO:0007669"/>
    <property type="project" value="UniProtKB-KW"/>
</dbReference>
<dbReference type="AlphaFoldDB" id="A0AAV0BFI0"/>
<dbReference type="PANTHER" id="PTHR10465:SF0">
    <property type="entry name" value="SARCALUMENIN"/>
    <property type="match status" value="1"/>
</dbReference>
<keyword evidence="7 12" id="KW-0175">Coiled coil</keyword>
<keyword evidence="9" id="KW-0342">GTP-binding</keyword>
<evidence type="ECO:0000256" key="13">
    <source>
        <dbReference type="SAM" id="MobiDB-lite"/>
    </source>
</evidence>
<keyword evidence="2" id="KW-0812">Transmembrane</keyword>
<dbReference type="Proteomes" id="UP001153365">
    <property type="component" value="Unassembled WGS sequence"/>
</dbReference>
<evidence type="ECO:0000256" key="2">
    <source>
        <dbReference type="ARBA" id="ARBA00022692"/>
    </source>
</evidence>
<evidence type="ECO:0000256" key="6">
    <source>
        <dbReference type="ARBA" id="ARBA00022989"/>
    </source>
</evidence>
<keyword evidence="10" id="KW-0472">Membrane</keyword>
<dbReference type="InterPro" id="IPR030381">
    <property type="entry name" value="G_DYNAMIN_dom"/>
</dbReference>
<comment type="subcellular location">
    <subcellularLocation>
        <location evidence="1">Mitochondrion outer membrane</location>
        <topology evidence="1">Multi-pass membrane protein</topology>
    </subcellularLocation>
</comment>
<accession>A0AAV0BFI0</accession>
<feature type="compositionally biased region" description="Polar residues" evidence="13">
    <location>
        <begin position="47"/>
        <end position="56"/>
    </location>
</feature>
<keyword evidence="8" id="KW-0496">Mitochondrion</keyword>
<comment type="caution">
    <text evidence="15">The sequence shown here is derived from an EMBL/GenBank/DDBJ whole genome shotgun (WGS) entry which is preliminary data.</text>
</comment>
<reference evidence="15" key="1">
    <citation type="submission" date="2022-06" db="EMBL/GenBank/DDBJ databases">
        <authorList>
            <consortium name="SYNGENTA / RWTH Aachen University"/>
        </authorList>
    </citation>
    <scope>NUCLEOTIDE SEQUENCE</scope>
</reference>
<evidence type="ECO:0000256" key="11">
    <source>
        <dbReference type="ARBA" id="ARBA00048548"/>
    </source>
</evidence>
<keyword evidence="6" id="KW-1133">Transmembrane helix</keyword>
<feature type="coiled-coil region" evidence="12">
    <location>
        <begin position="434"/>
        <end position="478"/>
    </location>
</feature>
<dbReference type="InterPro" id="IPR027417">
    <property type="entry name" value="P-loop_NTPase"/>
</dbReference>
<dbReference type="PROSITE" id="PS51718">
    <property type="entry name" value="G_DYNAMIN_2"/>
    <property type="match status" value="1"/>
</dbReference>
<dbReference type="Pfam" id="PF00350">
    <property type="entry name" value="Dynamin_N"/>
    <property type="match status" value="1"/>
</dbReference>
<dbReference type="SUPFAM" id="SSF52540">
    <property type="entry name" value="P-loop containing nucleoside triphosphate hydrolases"/>
    <property type="match status" value="1"/>
</dbReference>
<evidence type="ECO:0000256" key="5">
    <source>
        <dbReference type="ARBA" id="ARBA00022801"/>
    </source>
</evidence>
<gene>
    <name evidence="15" type="ORF">PPACK8108_LOCUS19208</name>
</gene>
<feature type="compositionally biased region" description="Acidic residues" evidence="13">
    <location>
        <begin position="381"/>
        <end position="393"/>
    </location>
</feature>
<protein>
    <recommendedName>
        <fullName evidence="14">Dynamin-type G domain-containing protein</fullName>
    </recommendedName>
</protein>
<organism evidence="15 16">
    <name type="scientific">Phakopsora pachyrhizi</name>
    <name type="common">Asian soybean rust disease fungus</name>
    <dbReference type="NCBI Taxonomy" id="170000"/>
    <lineage>
        <taxon>Eukaryota</taxon>
        <taxon>Fungi</taxon>
        <taxon>Dikarya</taxon>
        <taxon>Basidiomycota</taxon>
        <taxon>Pucciniomycotina</taxon>
        <taxon>Pucciniomycetes</taxon>
        <taxon>Pucciniales</taxon>
        <taxon>Phakopsoraceae</taxon>
        <taxon>Phakopsora</taxon>
    </lineage>
</organism>
<evidence type="ECO:0000259" key="14">
    <source>
        <dbReference type="PROSITE" id="PS51718"/>
    </source>
</evidence>
<evidence type="ECO:0000256" key="1">
    <source>
        <dbReference type="ARBA" id="ARBA00004374"/>
    </source>
</evidence>
<evidence type="ECO:0000256" key="9">
    <source>
        <dbReference type="ARBA" id="ARBA00023134"/>
    </source>
</evidence>
<dbReference type="GO" id="GO:0003924">
    <property type="term" value="F:GTPase activity"/>
    <property type="evidence" value="ECO:0007669"/>
    <property type="project" value="InterPro"/>
</dbReference>
<dbReference type="PANTHER" id="PTHR10465">
    <property type="entry name" value="TRANSMEMBRANE GTPASE FZO1"/>
    <property type="match status" value="1"/>
</dbReference>